<keyword evidence="13" id="KW-0408">Iron</keyword>
<dbReference type="InterPro" id="IPR036890">
    <property type="entry name" value="HATPase_C_sf"/>
</dbReference>
<organism evidence="20 21">
    <name type="scientific">Mycolicibacterium tusciae</name>
    <dbReference type="NCBI Taxonomy" id="75922"/>
    <lineage>
        <taxon>Bacteria</taxon>
        <taxon>Bacillati</taxon>
        <taxon>Actinomycetota</taxon>
        <taxon>Actinomycetes</taxon>
        <taxon>Mycobacteriales</taxon>
        <taxon>Mycobacteriaceae</taxon>
        <taxon>Mycolicibacterium</taxon>
    </lineage>
</organism>
<evidence type="ECO:0000256" key="12">
    <source>
        <dbReference type="ARBA" id="ARBA00022840"/>
    </source>
</evidence>
<dbReference type="EC" id="2.7.13.3" evidence="4"/>
<dbReference type="PANTHER" id="PTHR24421:SF10">
    <property type="entry name" value="NITRATE_NITRITE SENSOR PROTEIN NARQ"/>
    <property type="match status" value="1"/>
</dbReference>
<dbReference type="GO" id="GO:0000155">
    <property type="term" value="F:phosphorelay sensor kinase activity"/>
    <property type="evidence" value="ECO:0007669"/>
    <property type="project" value="InterPro"/>
</dbReference>
<keyword evidence="9" id="KW-0808">Transferase</keyword>
<comment type="subcellular location">
    <subcellularLocation>
        <location evidence="3">Cytoplasm</location>
    </subcellularLocation>
</comment>
<keyword evidence="6" id="KW-0004">4Fe-4S</keyword>
<comment type="caution">
    <text evidence="20">The sequence shown here is derived from an EMBL/GenBank/DDBJ whole genome shotgun (WGS) entry which is preliminary data.</text>
</comment>
<evidence type="ECO:0000256" key="8">
    <source>
        <dbReference type="ARBA" id="ARBA00022553"/>
    </source>
</evidence>
<keyword evidence="11 20" id="KW-0418">Kinase</keyword>
<keyword evidence="21" id="KW-1185">Reference proteome</keyword>
<name>A0A1X0JXM6_9MYCO</name>
<protein>
    <recommendedName>
        <fullName evidence="5">Oxygen sensor histidine kinase NreB</fullName>
        <ecNumber evidence="4">2.7.13.3</ecNumber>
    </recommendedName>
    <alternativeName>
        <fullName evidence="17">Nitrogen regulation protein B</fullName>
    </alternativeName>
</protein>
<dbReference type="InterPro" id="IPR011712">
    <property type="entry name" value="Sig_transdc_His_kin_sub3_dim/P"/>
</dbReference>
<comment type="catalytic activity">
    <reaction evidence="1">
        <text>ATP + protein L-histidine = ADP + protein N-phospho-L-histidine.</text>
        <dbReference type="EC" id="2.7.13.3"/>
    </reaction>
</comment>
<evidence type="ECO:0000256" key="6">
    <source>
        <dbReference type="ARBA" id="ARBA00022485"/>
    </source>
</evidence>
<evidence type="ECO:0000256" key="7">
    <source>
        <dbReference type="ARBA" id="ARBA00022490"/>
    </source>
</evidence>
<comment type="function">
    <text evidence="16">Member of the two-component regulatory system NreB/NreC involved in the control of dissimilatory nitrate/nitrite reduction in response to oxygen. NreB functions as a direct oxygen sensor histidine kinase which is autophosphorylated, in the absence of oxygen, probably at the conserved histidine residue, and transfers its phosphate group probably to a conserved aspartate residue of NreC. NreB/NreC activates the expression of the nitrate (narGHJI) and nitrite (nir) reductase operons, as well as the putative nitrate transporter gene narT.</text>
</comment>
<dbReference type="InterPro" id="IPR017205">
    <property type="entry name" value="Sig_transdc_His_kinase_ChrS"/>
</dbReference>
<keyword evidence="7" id="KW-0963">Cytoplasm</keyword>
<evidence type="ECO:0000259" key="19">
    <source>
        <dbReference type="SMART" id="SM00387"/>
    </source>
</evidence>
<keyword evidence="15" id="KW-0411">Iron-sulfur</keyword>
<evidence type="ECO:0000256" key="15">
    <source>
        <dbReference type="ARBA" id="ARBA00023014"/>
    </source>
</evidence>
<evidence type="ECO:0000256" key="10">
    <source>
        <dbReference type="ARBA" id="ARBA00022741"/>
    </source>
</evidence>
<evidence type="ECO:0000256" key="2">
    <source>
        <dbReference type="ARBA" id="ARBA00001966"/>
    </source>
</evidence>
<dbReference type="InterPro" id="IPR050482">
    <property type="entry name" value="Sensor_HK_TwoCompSys"/>
</dbReference>
<accession>A0A1X0JXM6</accession>
<keyword evidence="18" id="KW-0472">Membrane</keyword>
<sequence length="389" mass="40656">MSVDAPRGAEWHWLWMVYVVGVCAAAMFAVVVLDHRFPGDIPVAVAAIAGMVLCVVTFGRKIFVLPENSWAAVLFVGVVVALWTLALWASPVAVAAVPTIYPIVFATLTLRAALVITTAINLIPLTLVIVREGIASPNLGIAIAFTLIGVVIAPVIGTVIITSMRQRRQLAALVSELAATRAESARLSRAAGTAAERERLAREIHDTLAQGFTSIVMLAQAVEPELETDTAAAKRHVELIGATARENLAEARAMVAELTPSPLEETLPAAIARQCDRLAAETDAAVTARIADDLPTQSMAADVVLLRATQEAFANIRKHAQASAVTVDLAPSASGVRLTVTDNGIGMDSGHPEGFGLRGMRARVAQVGGAMTVSTGSGGGTTLTVEVPT</sequence>
<evidence type="ECO:0000256" key="9">
    <source>
        <dbReference type="ARBA" id="ARBA00022679"/>
    </source>
</evidence>
<evidence type="ECO:0000256" key="16">
    <source>
        <dbReference type="ARBA" id="ARBA00024827"/>
    </source>
</evidence>
<evidence type="ECO:0000256" key="13">
    <source>
        <dbReference type="ARBA" id="ARBA00023004"/>
    </source>
</evidence>
<dbReference type="GO" id="GO:0016020">
    <property type="term" value="C:membrane"/>
    <property type="evidence" value="ECO:0007669"/>
    <property type="project" value="InterPro"/>
</dbReference>
<evidence type="ECO:0000256" key="5">
    <source>
        <dbReference type="ARBA" id="ARBA00017322"/>
    </source>
</evidence>
<dbReference type="GO" id="GO:0005524">
    <property type="term" value="F:ATP binding"/>
    <property type="evidence" value="ECO:0007669"/>
    <property type="project" value="UniProtKB-KW"/>
</dbReference>
<evidence type="ECO:0000313" key="21">
    <source>
        <dbReference type="Proteomes" id="UP000192411"/>
    </source>
</evidence>
<dbReference type="Proteomes" id="UP000192411">
    <property type="component" value="Unassembled WGS sequence"/>
</dbReference>
<evidence type="ECO:0000256" key="4">
    <source>
        <dbReference type="ARBA" id="ARBA00012438"/>
    </source>
</evidence>
<feature type="transmembrane region" description="Helical" evidence="18">
    <location>
        <begin position="139"/>
        <end position="161"/>
    </location>
</feature>
<keyword evidence="12" id="KW-0067">ATP-binding</keyword>
<dbReference type="AlphaFoldDB" id="A0A1X0JXM6"/>
<dbReference type="InterPro" id="IPR004358">
    <property type="entry name" value="Sig_transdc_His_kin-like_C"/>
</dbReference>
<evidence type="ECO:0000256" key="18">
    <source>
        <dbReference type="SAM" id="Phobius"/>
    </source>
</evidence>
<gene>
    <name evidence="20" type="ORF">BST47_04020</name>
</gene>
<comment type="cofactor">
    <cofactor evidence="2">
        <name>[4Fe-4S] cluster</name>
        <dbReference type="ChEBI" id="CHEBI:49883"/>
    </cofactor>
</comment>
<proteinExistence type="predicted"/>
<feature type="transmembrane region" description="Helical" evidence="18">
    <location>
        <begin position="69"/>
        <end position="88"/>
    </location>
</feature>
<dbReference type="CDD" id="cd16917">
    <property type="entry name" value="HATPase_UhpB-NarQ-NarX-like"/>
    <property type="match status" value="1"/>
</dbReference>
<keyword evidence="15" id="KW-0479">Metal-binding</keyword>
<evidence type="ECO:0000256" key="3">
    <source>
        <dbReference type="ARBA" id="ARBA00004496"/>
    </source>
</evidence>
<evidence type="ECO:0000256" key="14">
    <source>
        <dbReference type="ARBA" id="ARBA00023012"/>
    </source>
</evidence>
<dbReference type="InterPro" id="IPR003594">
    <property type="entry name" value="HATPase_dom"/>
</dbReference>
<keyword evidence="18" id="KW-0812">Transmembrane</keyword>
<reference evidence="20 21" key="1">
    <citation type="submission" date="2017-02" db="EMBL/GenBank/DDBJ databases">
        <title>The new phylogeny of genus Mycobacterium.</title>
        <authorList>
            <person name="Tortoli E."/>
            <person name="Trovato A."/>
            <person name="Cirillo D.M."/>
        </authorList>
    </citation>
    <scope>NUCLEOTIDE SEQUENCE [LARGE SCALE GENOMIC DNA]</scope>
    <source>
        <strain evidence="20 21">DSM 44338</strain>
    </source>
</reference>
<keyword evidence="18" id="KW-1133">Transmembrane helix</keyword>
<feature type="transmembrane region" description="Helical" evidence="18">
    <location>
        <begin position="12"/>
        <end position="33"/>
    </location>
</feature>
<dbReference type="Gene3D" id="3.30.565.10">
    <property type="entry name" value="Histidine kinase-like ATPase, C-terminal domain"/>
    <property type="match status" value="1"/>
</dbReference>
<feature type="domain" description="Histidine kinase/HSP90-like ATPase" evidence="19">
    <location>
        <begin position="300"/>
        <end position="389"/>
    </location>
</feature>
<dbReference type="SUPFAM" id="SSF55874">
    <property type="entry name" value="ATPase domain of HSP90 chaperone/DNA topoisomerase II/histidine kinase"/>
    <property type="match status" value="1"/>
</dbReference>
<dbReference type="PANTHER" id="PTHR24421">
    <property type="entry name" value="NITRATE/NITRITE SENSOR PROTEIN NARX-RELATED"/>
    <property type="match status" value="1"/>
</dbReference>
<feature type="transmembrane region" description="Helical" evidence="18">
    <location>
        <begin position="100"/>
        <end position="127"/>
    </location>
</feature>
<dbReference type="OrthoDB" id="144293at2"/>
<dbReference type="GO" id="GO:0051539">
    <property type="term" value="F:4 iron, 4 sulfur cluster binding"/>
    <property type="evidence" value="ECO:0007669"/>
    <property type="project" value="UniProtKB-KW"/>
</dbReference>
<evidence type="ECO:0000256" key="17">
    <source>
        <dbReference type="ARBA" id="ARBA00030800"/>
    </source>
</evidence>
<dbReference type="GO" id="GO:0005737">
    <property type="term" value="C:cytoplasm"/>
    <property type="evidence" value="ECO:0007669"/>
    <property type="project" value="UniProtKB-SubCell"/>
</dbReference>
<evidence type="ECO:0000256" key="11">
    <source>
        <dbReference type="ARBA" id="ARBA00022777"/>
    </source>
</evidence>
<dbReference type="PIRSF" id="PIRSF037434">
    <property type="entry name" value="STHK_ChrS"/>
    <property type="match status" value="1"/>
</dbReference>
<keyword evidence="8" id="KW-0597">Phosphoprotein</keyword>
<evidence type="ECO:0000256" key="1">
    <source>
        <dbReference type="ARBA" id="ARBA00000085"/>
    </source>
</evidence>
<dbReference type="STRING" id="75922.BST47_04020"/>
<keyword evidence="14" id="KW-0902">Two-component regulatory system</keyword>
<evidence type="ECO:0000313" key="20">
    <source>
        <dbReference type="EMBL" id="ORB67654.1"/>
    </source>
</evidence>
<dbReference type="PRINTS" id="PR00344">
    <property type="entry name" value="BCTRLSENSOR"/>
</dbReference>
<dbReference type="Pfam" id="PF07730">
    <property type="entry name" value="HisKA_3"/>
    <property type="match status" value="1"/>
</dbReference>
<feature type="transmembrane region" description="Helical" evidence="18">
    <location>
        <begin position="45"/>
        <end position="63"/>
    </location>
</feature>
<dbReference type="RefSeq" id="WP_083123929.1">
    <property type="nucleotide sequence ID" value="NZ_MVIM01000002.1"/>
</dbReference>
<dbReference type="EMBL" id="MVIM01000002">
    <property type="protein sequence ID" value="ORB67654.1"/>
    <property type="molecule type" value="Genomic_DNA"/>
</dbReference>
<dbReference type="Pfam" id="PF02518">
    <property type="entry name" value="HATPase_c"/>
    <property type="match status" value="1"/>
</dbReference>
<dbReference type="GO" id="GO:0046983">
    <property type="term" value="F:protein dimerization activity"/>
    <property type="evidence" value="ECO:0007669"/>
    <property type="project" value="InterPro"/>
</dbReference>
<dbReference type="Gene3D" id="1.20.5.1930">
    <property type="match status" value="1"/>
</dbReference>
<dbReference type="SMART" id="SM00387">
    <property type="entry name" value="HATPase_c"/>
    <property type="match status" value="1"/>
</dbReference>
<keyword evidence="10" id="KW-0547">Nucleotide-binding</keyword>